<accession>A0A4Y5SKX5</accession>
<dbReference type="RefSeq" id="WP_139680945.1">
    <property type="nucleotide sequence ID" value="NZ_CP040846.1"/>
</dbReference>
<gene>
    <name evidence="2" type="ORF">FH039_08370</name>
</gene>
<dbReference type="InterPro" id="IPR002716">
    <property type="entry name" value="PIN_dom"/>
</dbReference>
<protein>
    <submittedName>
        <fullName evidence="2">PIN domain-containing protein</fullName>
    </submittedName>
</protein>
<feature type="domain" description="PIN" evidence="1">
    <location>
        <begin position="1"/>
        <end position="142"/>
    </location>
</feature>
<dbReference type="SUPFAM" id="SSF88723">
    <property type="entry name" value="PIN domain-like"/>
    <property type="match status" value="1"/>
</dbReference>
<name>A0A4Y5SKX5_9EURY</name>
<reference evidence="2 3" key="1">
    <citation type="submission" date="2019-06" db="EMBL/GenBank/DDBJ databases">
        <title>Thermococcus indicus sp. nov., a Fe(III)-reducing hyperthermophilic archaeon isolated from the Onnuri vent field of the Central Indian Ocean ridge.</title>
        <authorList>
            <person name="Lim J.K."/>
            <person name="Kim Y.J."/>
            <person name="Kwon K.K."/>
        </authorList>
    </citation>
    <scope>NUCLEOTIDE SEQUENCE [LARGE SCALE GENOMIC DNA]</scope>
    <source>
        <strain evidence="2 3">IOH1</strain>
    </source>
</reference>
<dbReference type="Proteomes" id="UP000306007">
    <property type="component" value="Chromosome"/>
</dbReference>
<dbReference type="SMART" id="SM00670">
    <property type="entry name" value="PINc"/>
    <property type="match status" value="1"/>
</dbReference>
<dbReference type="GeneID" id="40475192"/>
<sequence length="156" mass="17605">MIYLDTNIICNYIFETELTKYATEVLSTPEPKIISDTVISEAIFVTLRKLAKDEYGITSTKSLREALKSNKVSPEILSKSYSYVKATLVFHNVVTIPENVSWEDTIILAQKYHLLPNDARILATLLTNGADKLATLDKDFQNVSGVVELCPKSFWR</sequence>
<dbReference type="Gene3D" id="3.40.50.1010">
    <property type="entry name" value="5'-nuclease"/>
    <property type="match status" value="1"/>
</dbReference>
<dbReference type="Pfam" id="PF01850">
    <property type="entry name" value="PIN"/>
    <property type="match status" value="1"/>
</dbReference>
<proteinExistence type="predicted"/>
<dbReference type="OrthoDB" id="94353at2157"/>
<evidence type="ECO:0000313" key="2">
    <source>
        <dbReference type="EMBL" id="QDA31607.1"/>
    </source>
</evidence>
<dbReference type="PANTHER" id="PTHR39677">
    <property type="entry name" value="RIBONUCLEASE VAPC6"/>
    <property type="match status" value="1"/>
</dbReference>
<evidence type="ECO:0000313" key="3">
    <source>
        <dbReference type="Proteomes" id="UP000306007"/>
    </source>
</evidence>
<keyword evidence="3" id="KW-1185">Reference proteome</keyword>
<evidence type="ECO:0000259" key="1">
    <source>
        <dbReference type="SMART" id="SM00670"/>
    </source>
</evidence>
<organism evidence="2 3">
    <name type="scientific">Thermococcus indicus</name>
    <dbReference type="NCBI Taxonomy" id="2586643"/>
    <lineage>
        <taxon>Archaea</taxon>
        <taxon>Methanobacteriati</taxon>
        <taxon>Methanobacteriota</taxon>
        <taxon>Thermococci</taxon>
        <taxon>Thermococcales</taxon>
        <taxon>Thermococcaceae</taxon>
        <taxon>Thermococcus</taxon>
    </lineage>
</organism>
<dbReference type="EMBL" id="CP040846">
    <property type="protein sequence ID" value="QDA31607.1"/>
    <property type="molecule type" value="Genomic_DNA"/>
</dbReference>
<dbReference type="KEGG" id="tic:FH039_08370"/>
<dbReference type="InterPro" id="IPR029060">
    <property type="entry name" value="PIN-like_dom_sf"/>
</dbReference>
<dbReference type="PANTHER" id="PTHR39677:SF4">
    <property type="entry name" value="RIBONUCLEASE VAPC6"/>
    <property type="match status" value="1"/>
</dbReference>
<dbReference type="AlphaFoldDB" id="A0A4Y5SKX5"/>